<evidence type="ECO:0000313" key="2">
    <source>
        <dbReference type="Proteomes" id="UP000092600"/>
    </source>
</evidence>
<gene>
    <name evidence="1" type="ORF">ACMD2_25784</name>
</gene>
<dbReference type="AlphaFoldDB" id="A0A199UL01"/>
<reference evidence="1 2" key="1">
    <citation type="journal article" date="2016" name="DNA Res.">
        <title>The draft genome of MD-2 pineapple using hybrid error correction of long reads.</title>
        <authorList>
            <person name="Redwan R.M."/>
            <person name="Saidin A."/>
            <person name="Kumar S.V."/>
        </authorList>
    </citation>
    <scope>NUCLEOTIDE SEQUENCE [LARGE SCALE GENOMIC DNA]</scope>
    <source>
        <strain evidence="2">cv. MD2</strain>
        <tissue evidence="1">Leaf</tissue>
    </source>
</reference>
<organism evidence="1 2">
    <name type="scientific">Ananas comosus</name>
    <name type="common">Pineapple</name>
    <name type="synonym">Ananas ananas</name>
    <dbReference type="NCBI Taxonomy" id="4615"/>
    <lineage>
        <taxon>Eukaryota</taxon>
        <taxon>Viridiplantae</taxon>
        <taxon>Streptophyta</taxon>
        <taxon>Embryophyta</taxon>
        <taxon>Tracheophyta</taxon>
        <taxon>Spermatophyta</taxon>
        <taxon>Magnoliopsida</taxon>
        <taxon>Liliopsida</taxon>
        <taxon>Poales</taxon>
        <taxon>Bromeliaceae</taxon>
        <taxon>Bromelioideae</taxon>
        <taxon>Ananas</taxon>
    </lineage>
</organism>
<dbReference type="Proteomes" id="UP000092600">
    <property type="component" value="Unassembled WGS sequence"/>
</dbReference>
<accession>A0A199UL01</accession>
<name>A0A199UL01_ANACO</name>
<evidence type="ECO:0000313" key="1">
    <source>
        <dbReference type="EMBL" id="OAY65414.1"/>
    </source>
</evidence>
<sequence length="93" mass="9881">MGMDGFPFCVTSAAAPVASTMTAPAAASAIGAPQPPPPVHHRLYEFAQAALIKIFAFPYATDLEIQLQDKGIPADIVCCLRHLQALHSIIPIR</sequence>
<dbReference type="EMBL" id="LSRQ01006987">
    <property type="protein sequence ID" value="OAY65414.1"/>
    <property type="molecule type" value="Genomic_DNA"/>
</dbReference>
<proteinExistence type="predicted"/>
<comment type="caution">
    <text evidence="1">The sequence shown here is derived from an EMBL/GenBank/DDBJ whole genome shotgun (WGS) entry which is preliminary data.</text>
</comment>
<protein>
    <submittedName>
        <fullName evidence="1">Uncharacterized protein</fullName>
    </submittedName>
</protein>